<dbReference type="Proteomes" id="UP000054623">
    <property type="component" value="Unassembled WGS sequence"/>
</dbReference>
<organism evidence="1 2">
    <name type="scientific">Desulfitobacterium hafniense</name>
    <name type="common">Desulfitobacterium frappieri</name>
    <dbReference type="NCBI Taxonomy" id="49338"/>
    <lineage>
        <taxon>Bacteria</taxon>
        <taxon>Bacillati</taxon>
        <taxon>Bacillota</taxon>
        <taxon>Clostridia</taxon>
        <taxon>Eubacteriales</taxon>
        <taxon>Desulfitobacteriaceae</taxon>
        <taxon>Desulfitobacterium</taxon>
    </lineage>
</organism>
<sequence length="100" mass="11015">MQLQLTLAGRDIMEKAIPLVDSFTDFEESLKPDSKSTKVESEEVDLGILGSSSDKISDYSYTLIQSGQIYFQVSIDNPLAALCFFGGCLRYASSLYGKMP</sequence>
<evidence type="ECO:0000313" key="2">
    <source>
        <dbReference type="Proteomes" id="UP000054623"/>
    </source>
</evidence>
<protein>
    <submittedName>
        <fullName evidence="1">Uncharacterized protein</fullName>
    </submittedName>
</protein>
<gene>
    <name evidence="1" type="ORF">AT727_07600</name>
</gene>
<accession>A0A0W1JFW2</accession>
<name>A0A0W1JFW2_DESHA</name>
<dbReference type="AlphaFoldDB" id="A0A0W1JFW2"/>
<evidence type="ECO:0000313" key="1">
    <source>
        <dbReference type="EMBL" id="KTE90448.1"/>
    </source>
</evidence>
<comment type="caution">
    <text evidence="1">The sequence shown here is derived from an EMBL/GenBank/DDBJ whole genome shotgun (WGS) entry which is preliminary data.</text>
</comment>
<reference evidence="1 2" key="1">
    <citation type="submission" date="2015-12" db="EMBL/GenBank/DDBJ databases">
        <title>Draft Genome Sequence of Desulfitobacterium hafniense Strain DH, a Sulfate-reducing Bacterium Isolated from Paddy Soils.</title>
        <authorList>
            <person name="Bao P."/>
            <person name="Zhang X."/>
            <person name="Li G."/>
        </authorList>
    </citation>
    <scope>NUCLEOTIDE SEQUENCE [LARGE SCALE GENOMIC DNA]</scope>
    <source>
        <strain evidence="1 2">DH</strain>
    </source>
</reference>
<dbReference type="EMBL" id="LOCK01000039">
    <property type="protein sequence ID" value="KTE90448.1"/>
    <property type="molecule type" value="Genomic_DNA"/>
</dbReference>
<proteinExistence type="predicted"/>